<dbReference type="Pfam" id="PF00612">
    <property type="entry name" value="IQ"/>
    <property type="match status" value="1"/>
</dbReference>
<dbReference type="EMBL" id="AMKT01000083">
    <property type="protein sequence ID" value="OXG13021.1"/>
    <property type="molecule type" value="Genomic_DNA"/>
</dbReference>
<keyword evidence="3" id="KW-0963">Cytoplasm</keyword>
<evidence type="ECO:0000256" key="4">
    <source>
        <dbReference type="ARBA" id="ARBA00023242"/>
    </source>
</evidence>
<dbReference type="AlphaFoldDB" id="A0A854Q6U6"/>
<evidence type="ECO:0000313" key="6">
    <source>
        <dbReference type="EMBL" id="OXG13021.1"/>
    </source>
</evidence>
<comment type="caution">
    <text evidence="6">The sequence shown here is derived from an EMBL/GenBank/DDBJ whole genome shotgun (WGS) entry which is preliminary data.</text>
</comment>
<sequence>MDPNNVVKTKIDTTSTFFGARQNTLASPVDASIQGRYTKRGYETTANKNMQAGTEEEKEKARRAAVIIQKHYRGHAARKHVQGLRLQREARWNDLVKHSQEVTYAKDQLDNKNDVVSRWHRAAQAASRLQNGDGLYSSPVSTLPSGQVEECDPKKLTDKELRARKATFWGSLSLGVGKERDEKKELPFHSKELETQHWLEMIDGKHRYGSNMKHYFRKWKEADTSDNFFRWLDKGEGKDLDLEEMPRERLENERITYLSAEERLNYVVKVDKDGRLRWAHNNEFVDTAAGRWKDAGDGTGIVPVDPQSEEDENTPKPQPTIDPYAPPHNHRLYQISRASSLSSLSSDSYSPQSSELDENESTHYVGLDQKPEGWLERQRKRLTPGGVRRELLRKTVRRNTWIYVSDMKLNLFVGIKQSGAFQHSSFLAGGKVTSAGIIVVKHGLIKSLNPLSGHYRSSIDSFRSFIGQLEAKGVDLSHVKIAKSVLSLWGLSKYSKVTKAQNNLITHVQRTLHLSHEPTEEEKSQALQENAEREEREHQERMKIVRKAEEEAKRSGEIKDDSDDVATEKDKEEMRELRREVLYGHRRLGEEKKKL</sequence>
<name>A0A854Q6U6_CRYNE</name>
<dbReference type="InterPro" id="IPR000048">
    <property type="entry name" value="IQ_motif_EF-hand-BS"/>
</dbReference>
<dbReference type="GO" id="GO:0005737">
    <property type="term" value="C:cytoplasm"/>
    <property type="evidence" value="ECO:0007669"/>
    <property type="project" value="UniProtKB-SubCell"/>
</dbReference>
<dbReference type="PANTHER" id="PTHR31250:SF27">
    <property type="entry name" value="IQ DOMAIN-CONTAINING PROTEIN IQM5"/>
    <property type="match status" value="1"/>
</dbReference>
<feature type="compositionally biased region" description="Basic and acidic residues" evidence="5">
    <location>
        <begin position="566"/>
        <end position="575"/>
    </location>
</feature>
<evidence type="ECO:0000256" key="3">
    <source>
        <dbReference type="ARBA" id="ARBA00022490"/>
    </source>
</evidence>
<dbReference type="SMART" id="SM00015">
    <property type="entry name" value="IQ"/>
    <property type="match status" value="1"/>
</dbReference>
<reference evidence="6 7" key="1">
    <citation type="submission" date="2017-06" db="EMBL/GenBank/DDBJ databases">
        <title>Global population genomics of the pathogenic fungus Cryptococcus neoformans var. grubii.</title>
        <authorList>
            <person name="Cuomo C."/>
            <person name="Litvintseva A."/>
            <person name="Chen Y."/>
            <person name="Young S."/>
            <person name="Zeng Q."/>
            <person name="Chapman S."/>
            <person name="Gujja S."/>
            <person name="Saif S."/>
            <person name="Birren B."/>
        </authorList>
    </citation>
    <scope>NUCLEOTIDE SEQUENCE [LARGE SCALE GENOMIC DNA]</scope>
    <source>
        <strain evidence="6 7">Tu259-1</strain>
    </source>
</reference>
<dbReference type="PANTHER" id="PTHR31250">
    <property type="entry name" value="IQ DOMAIN-CONTAINING PROTEIN IQM3"/>
    <property type="match status" value="1"/>
</dbReference>
<evidence type="ECO:0000256" key="2">
    <source>
        <dbReference type="ARBA" id="ARBA00004496"/>
    </source>
</evidence>
<keyword evidence="4" id="KW-0539">Nucleus</keyword>
<feature type="compositionally biased region" description="Low complexity" evidence="5">
    <location>
        <begin position="343"/>
        <end position="354"/>
    </location>
</feature>
<dbReference type="Gene3D" id="1.20.5.190">
    <property type="match status" value="1"/>
</dbReference>
<gene>
    <name evidence="6" type="ORF">C361_06211</name>
</gene>
<feature type="region of interest" description="Disordered" evidence="5">
    <location>
        <begin position="512"/>
        <end position="575"/>
    </location>
</feature>
<feature type="compositionally biased region" description="Pro residues" evidence="5">
    <location>
        <begin position="316"/>
        <end position="326"/>
    </location>
</feature>
<evidence type="ECO:0000256" key="5">
    <source>
        <dbReference type="SAM" id="MobiDB-lite"/>
    </source>
</evidence>
<organism evidence="6 7">
    <name type="scientific">Cryptococcus neoformans Tu259-1</name>
    <dbReference type="NCBI Taxonomy" id="1230072"/>
    <lineage>
        <taxon>Eukaryota</taxon>
        <taxon>Fungi</taxon>
        <taxon>Dikarya</taxon>
        <taxon>Basidiomycota</taxon>
        <taxon>Agaricomycotina</taxon>
        <taxon>Tremellomycetes</taxon>
        <taxon>Tremellales</taxon>
        <taxon>Cryptococcaceae</taxon>
        <taxon>Cryptococcus</taxon>
        <taxon>Cryptococcus neoformans species complex</taxon>
    </lineage>
</organism>
<dbReference type="CDD" id="cd23767">
    <property type="entry name" value="IQCD"/>
    <property type="match status" value="1"/>
</dbReference>
<accession>A0A854Q6U6</accession>
<evidence type="ECO:0000256" key="1">
    <source>
        <dbReference type="ARBA" id="ARBA00004123"/>
    </source>
</evidence>
<feature type="compositionally biased region" description="Basic and acidic residues" evidence="5">
    <location>
        <begin position="514"/>
        <end position="559"/>
    </location>
</feature>
<dbReference type="GO" id="GO:0005634">
    <property type="term" value="C:nucleus"/>
    <property type="evidence" value="ECO:0007669"/>
    <property type="project" value="UniProtKB-SubCell"/>
</dbReference>
<dbReference type="InterPro" id="IPR044159">
    <property type="entry name" value="IQM"/>
</dbReference>
<dbReference type="OrthoDB" id="7344096at2759"/>
<dbReference type="PROSITE" id="PS50096">
    <property type="entry name" value="IQ"/>
    <property type="match status" value="1"/>
</dbReference>
<feature type="region of interest" description="Disordered" evidence="5">
    <location>
        <begin position="290"/>
        <end position="328"/>
    </location>
</feature>
<comment type="subcellular location">
    <subcellularLocation>
        <location evidence="2">Cytoplasm</location>
    </subcellularLocation>
    <subcellularLocation>
        <location evidence="1">Nucleus</location>
    </subcellularLocation>
</comment>
<evidence type="ECO:0000313" key="7">
    <source>
        <dbReference type="Proteomes" id="UP000199727"/>
    </source>
</evidence>
<feature type="region of interest" description="Disordered" evidence="5">
    <location>
        <begin position="343"/>
        <end position="369"/>
    </location>
</feature>
<dbReference type="Proteomes" id="UP000199727">
    <property type="component" value="Unassembled WGS sequence"/>
</dbReference>
<protein>
    <submittedName>
        <fullName evidence="6">IQ domain-containing calmodulin-binding protein</fullName>
    </submittedName>
</protein>
<proteinExistence type="predicted"/>